<protein>
    <recommendedName>
        <fullName evidence="8">DDE Tnp4 domain-containing protein</fullName>
    </recommendedName>
</protein>
<evidence type="ECO:0000256" key="4">
    <source>
        <dbReference type="ARBA" id="ARBA00022722"/>
    </source>
</evidence>
<dbReference type="InterPro" id="IPR045249">
    <property type="entry name" value="HARBI1-like"/>
</dbReference>
<proteinExistence type="inferred from homology"/>
<feature type="domain" description="DDE Tnp4" evidence="8">
    <location>
        <begin position="21"/>
        <end position="101"/>
    </location>
</feature>
<dbReference type="EMBL" id="JARBHB010000011">
    <property type="protein sequence ID" value="KAJ8872585.1"/>
    <property type="molecule type" value="Genomic_DNA"/>
</dbReference>
<dbReference type="Pfam" id="PF13359">
    <property type="entry name" value="DDE_Tnp_4"/>
    <property type="match status" value="1"/>
</dbReference>
<dbReference type="PANTHER" id="PTHR22930:SF269">
    <property type="entry name" value="NUCLEASE HARBI1-LIKE PROTEIN"/>
    <property type="match status" value="1"/>
</dbReference>
<evidence type="ECO:0000256" key="7">
    <source>
        <dbReference type="ARBA" id="ARBA00023242"/>
    </source>
</evidence>
<reference evidence="9 10" key="1">
    <citation type="submission" date="2023-02" db="EMBL/GenBank/DDBJ databases">
        <title>LHISI_Scaffold_Assembly.</title>
        <authorList>
            <person name="Stuart O.P."/>
            <person name="Cleave R."/>
            <person name="Magrath M.J.L."/>
            <person name="Mikheyev A.S."/>
        </authorList>
    </citation>
    <scope>NUCLEOTIDE SEQUENCE [LARGE SCALE GENOMIC DNA]</scope>
    <source>
        <strain evidence="9">Daus_M_001</strain>
        <tissue evidence="9">Leg muscle</tissue>
    </source>
</reference>
<dbReference type="InterPro" id="IPR027806">
    <property type="entry name" value="HARBI1_dom"/>
</dbReference>
<keyword evidence="5" id="KW-0479">Metal-binding</keyword>
<comment type="subcellular location">
    <subcellularLocation>
        <location evidence="2">Nucleus</location>
    </subcellularLocation>
</comment>
<accession>A0ABQ9GKM8</accession>
<comment type="cofactor">
    <cofactor evidence="1">
        <name>a divalent metal cation</name>
        <dbReference type="ChEBI" id="CHEBI:60240"/>
    </cofactor>
</comment>
<dbReference type="Proteomes" id="UP001159363">
    <property type="component" value="Chromosome 10"/>
</dbReference>
<evidence type="ECO:0000256" key="6">
    <source>
        <dbReference type="ARBA" id="ARBA00022801"/>
    </source>
</evidence>
<keyword evidence="6" id="KW-0378">Hydrolase</keyword>
<evidence type="ECO:0000256" key="1">
    <source>
        <dbReference type="ARBA" id="ARBA00001968"/>
    </source>
</evidence>
<organism evidence="9 10">
    <name type="scientific">Dryococelus australis</name>
    <dbReference type="NCBI Taxonomy" id="614101"/>
    <lineage>
        <taxon>Eukaryota</taxon>
        <taxon>Metazoa</taxon>
        <taxon>Ecdysozoa</taxon>
        <taxon>Arthropoda</taxon>
        <taxon>Hexapoda</taxon>
        <taxon>Insecta</taxon>
        <taxon>Pterygota</taxon>
        <taxon>Neoptera</taxon>
        <taxon>Polyneoptera</taxon>
        <taxon>Phasmatodea</taxon>
        <taxon>Verophasmatodea</taxon>
        <taxon>Anareolatae</taxon>
        <taxon>Phasmatidae</taxon>
        <taxon>Eurycanthinae</taxon>
        <taxon>Dryococelus</taxon>
    </lineage>
</organism>
<keyword evidence="7" id="KW-0539">Nucleus</keyword>
<comment type="caution">
    <text evidence="9">The sequence shown here is derived from an EMBL/GenBank/DDBJ whole genome shotgun (WGS) entry which is preliminary data.</text>
</comment>
<gene>
    <name evidence="9" type="ORF">PR048_026191</name>
</gene>
<evidence type="ECO:0000313" key="9">
    <source>
        <dbReference type="EMBL" id="KAJ8872585.1"/>
    </source>
</evidence>
<evidence type="ECO:0000256" key="3">
    <source>
        <dbReference type="ARBA" id="ARBA00006958"/>
    </source>
</evidence>
<sequence length="155" mass="17536">MVIWTFRELHHFQGLKVPICHAYVLAGDEAFALSEHVMRPYTGKFLPHYKAVFNYRLSRARPFVACTFGILSDEWRIFHKAINLDLVFAIDVIKCCCVLHNYISERDGFVFEDTLAVGGLGEDIGTSGFQQAGRSVNANRNRLAHYFLSVAGKPP</sequence>
<dbReference type="PANTHER" id="PTHR22930">
    <property type="match status" value="1"/>
</dbReference>
<evidence type="ECO:0000256" key="2">
    <source>
        <dbReference type="ARBA" id="ARBA00004123"/>
    </source>
</evidence>
<evidence type="ECO:0000259" key="8">
    <source>
        <dbReference type="Pfam" id="PF13359"/>
    </source>
</evidence>
<keyword evidence="4" id="KW-0540">Nuclease</keyword>
<comment type="similarity">
    <text evidence="3">Belongs to the HARBI1 family.</text>
</comment>
<keyword evidence="10" id="KW-1185">Reference proteome</keyword>
<evidence type="ECO:0000313" key="10">
    <source>
        <dbReference type="Proteomes" id="UP001159363"/>
    </source>
</evidence>
<name>A0ABQ9GKM8_9NEOP</name>
<evidence type="ECO:0000256" key="5">
    <source>
        <dbReference type="ARBA" id="ARBA00022723"/>
    </source>
</evidence>